<organism evidence="1 2">
    <name type="scientific">Sphagnum jensenii</name>
    <dbReference type="NCBI Taxonomy" id="128206"/>
    <lineage>
        <taxon>Eukaryota</taxon>
        <taxon>Viridiplantae</taxon>
        <taxon>Streptophyta</taxon>
        <taxon>Embryophyta</taxon>
        <taxon>Bryophyta</taxon>
        <taxon>Sphagnophytina</taxon>
        <taxon>Sphagnopsida</taxon>
        <taxon>Sphagnales</taxon>
        <taxon>Sphagnaceae</taxon>
        <taxon>Sphagnum</taxon>
    </lineage>
</organism>
<reference evidence="1 2" key="1">
    <citation type="submission" date="2024-02" db="EMBL/GenBank/DDBJ databases">
        <authorList>
            <consortium name="ELIXIR-Norway"/>
            <consortium name="Elixir Norway"/>
        </authorList>
    </citation>
    <scope>NUCLEOTIDE SEQUENCE [LARGE SCALE GENOMIC DNA]</scope>
</reference>
<protein>
    <submittedName>
        <fullName evidence="1">Uncharacterized protein</fullName>
    </submittedName>
</protein>
<evidence type="ECO:0000313" key="1">
    <source>
        <dbReference type="EMBL" id="CAK9255522.1"/>
    </source>
</evidence>
<gene>
    <name evidence="1" type="ORF">CSSPJE1EN1_LOCUS1000</name>
</gene>
<name>A0ABP0VQ40_9BRYO</name>
<evidence type="ECO:0000313" key="2">
    <source>
        <dbReference type="Proteomes" id="UP001497444"/>
    </source>
</evidence>
<dbReference type="Proteomes" id="UP001497444">
    <property type="component" value="Chromosome 1"/>
</dbReference>
<dbReference type="EMBL" id="OZ020096">
    <property type="protein sequence ID" value="CAK9255522.1"/>
    <property type="molecule type" value="Genomic_DNA"/>
</dbReference>
<accession>A0ABP0VQ40</accession>
<proteinExistence type="predicted"/>
<sequence length="76" mass="8031">MREALRITQDHLATPSSALRCCSLTSRELPAASGGGDLVSVDVSIARHPRFSGVCAPPLIGSLEAFFVSGFDCLRL</sequence>
<keyword evidence="2" id="KW-1185">Reference proteome</keyword>